<keyword evidence="2" id="KW-1133">Transmembrane helix</keyword>
<feature type="transmembrane region" description="Helical" evidence="2">
    <location>
        <begin position="82"/>
        <end position="100"/>
    </location>
</feature>
<feature type="transmembrane region" description="Helical" evidence="2">
    <location>
        <begin position="107"/>
        <end position="123"/>
    </location>
</feature>
<accession>A0ABP8LQ64</accession>
<keyword evidence="2" id="KW-0472">Membrane</keyword>
<dbReference type="InterPro" id="IPR016566">
    <property type="entry name" value="UCP010219"/>
</dbReference>
<proteinExistence type="predicted"/>
<keyword evidence="4" id="KW-1185">Reference proteome</keyword>
<gene>
    <name evidence="3" type="ORF">GCM10023169_40020</name>
</gene>
<dbReference type="EMBL" id="BAABGN010000013">
    <property type="protein sequence ID" value="GAA4433250.1"/>
    <property type="molecule type" value="Genomic_DNA"/>
</dbReference>
<protein>
    <submittedName>
        <fullName evidence="3">DUF3159 domain-containing protein</fullName>
    </submittedName>
</protein>
<evidence type="ECO:0000256" key="2">
    <source>
        <dbReference type="SAM" id="Phobius"/>
    </source>
</evidence>
<reference evidence="4" key="1">
    <citation type="journal article" date="2019" name="Int. J. Syst. Evol. Microbiol.">
        <title>The Global Catalogue of Microorganisms (GCM) 10K type strain sequencing project: providing services to taxonomists for standard genome sequencing and annotation.</title>
        <authorList>
            <consortium name="The Broad Institute Genomics Platform"/>
            <consortium name="The Broad Institute Genome Sequencing Center for Infectious Disease"/>
            <person name="Wu L."/>
            <person name="Ma J."/>
        </authorList>
    </citation>
    <scope>NUCLEOTIDE SEQUENCE [LARGE SCALE GENOMIC DNA]</scope>
    <source>
        <strain evidence="4">JCM 17810</strain>
    </source>
</reference>
<evidence type="ECO:0000313" key="3">
    <source>
        <dbReference type="EMBL" id="GAA4433250.1"/>
    </source>
</evidence>
<evidence type="ECO:0000256" key="1">
    <source>
        <dbReference type="SAM" id="MobiDB-lite"/>
    </source>
</evidence>
<name>A0ABP8LQ64_9MICO</name>
<feature type="transmembrane region" description="Helical" evidence="2">
    <location>
        <begin position="135"/>
        <end position="163"/>
    </location>
</feature>
<feature type="region of interest" description="Disordered" evidence="1">
    <location>
        <begin position="1"/>
        <end position="27"/>
    </location>
</feature>
<dbReference type="Pfam" id="PF11361">
    <property type="entry name" value="DUF3159"/>
    <property type="match status" value="1"/>
</dbReference>
<organism evidence="3 4">
    <name type="scientific">Georgenia halophila</name>
    <dbReference type="NCBI Taxonomy" id="620889"/>
    <lineage>
        <taxon>Bacteria</taxon>
        <taxon>Bacillati</taxon>
        <taxon>Actinomycetota</taxon>
        <taxon>Actinomycetes</taxon>
        <taxon>Micrococcales</taxon>
        <taxon>Bogoriellaceae</taxon>
        <taxon>Georgenia</taxon>
    </lineage>
</organism>
<keyword evidence="2" id="KW-0812">Transmembrane</keyword>
<sequence length="249" mass="26842">MSGPHADEPQADEEGTGGQQRDQPDLRQAAAGAAQSSAFRQLAGEDFSVLGAVGGVRGLIESVAPGLVFVVVYILTREITPPLVASLAVAVLAVVSRLIARTPVTQALGGVVGVVIGVVWAWQSGEVKNFFALGLWTNAIYAVALTISVLARWPVVGLVVSLLKGQDFSWRTDPEQRSRRSRYVLATWLWVGLFVLRLAVKLPLFLQAETPADNTWLGTAHLLMGLPLWGLTLWLTWALVRERASAEAR</sequence>
<evidence type="ECO:0000313" key="4">
    <source>
        <dbReference type="Proteomes" id="UP001500622"/>
    </source>
</evidence>
<dbReference type="Proteomes" id="UP001500622">
    <property type="component" value="Unassembled WGS sequence"/>
</dbReference>
<feature type="transmembrane region" description="Helical" evidence="2">
    <location>
        <begin position="183"/>
        <end position="200"/>
    </location>
</feature>
<dbReference type="PIRSF" id="PIRSF010219">
    <property type="entry name" value="UCP010219"/>
    <property type="match status" value="1"/>
</dbReference>
<feature type="transmembrane region" description="Helical" evidence="2">
    <location>
        <begin position="220"/>
        <end position="240"/>
    </location>
</feature>
<comment type="caution">
    <text evidence="3">The sequence shown here is derived from an EMBL/GenBank/DDBJ whole genome shotgun (WGS) entry which is preliminary data.</text>
</comment>
<dbReference type="RefSeq" id="WP_345218821.1">
    <property type="nucleotide sequence ID" value="NZ_BAABGN010000013.1"/>
</dbReference>
<feature type="transmembrane region" description="Helical" evidence="2">
    <location>
        <begin position="58"/>
        <end position="76"/>
    </location>
</feature>